<dbReference type="OrthoDB" id="9799320at2"/>
<comment type="similarity">
    <text evidence="1">Belongs to the SufE family.</text>
</comment>
<dbReference type="PANTHER" id="PTHR43597:SF5">
    <property type="entry name" value="SUFE-LIKE PROTEIN 2, CHLOROPLASTIC"/>
    <property type="match status" value="1"/>
</dbReference>
<organism evidence="3 4">
    <name type="scientific">Saccharobesus litoralis</name>
    <dbReference type="NCBI Taxonomy" id="2172099"/>
    <lineage>
        <taxon>Bacteria</taxon>
        <taxon>Pseudomonadati</taxon>
        <taxon>Pseudomonadota</taxon>
        <taxon>Gammaproteobacteria</taxon>
        <taxon>Alteromonadales</taxon>
        <taxon>Alteromonadaceae</taxon>
        <taxon>Saccharobesus</taxon>
    </lineage>
</organism>
<evidence type="ECO:0000313" key="4">
    <source>
        <dbReference type="Proteomes" id="UP000244441"/>
    </source>
</evidence>
<dbReference type="InterPro" id="IPR003808">
    <property type="entry name" value="Fe-S_metab-assoc_dom"/>
</dbReference>
<dbReference type="Gene3D" id="3.90.1010.10">
    <property type="match status" value="1"/>
</dbReference>
<evidence type="ECO:0000256" key="1">
    <source>
        <dbReference type="ARBA" id="ARBA00010282"/>
    </source>
</evidence>
<dbReference type="PANTHER" id="PTHR43597">
    <property type="entry name" value="SULFUR ACCEPTOR PROTEIN CSDE"/>
    <property type="match status" value="1"/>
</dbReference>
<reference evidence="3 4" key="1">
    <citation type="submission" date="2018-01" db="EMBL/GenBank/DDBJ databases">
        <title>Genome sequence of a Cantenovulum-like bacteria.</title>
        <authorList>
            <person name="Tan W.R."/>
            <person name="Lau N.-S."/>
            <person name="Go F."/>
            <person name="Amirul A.-A.A."/>
        </authorList>
    </citation>
    <scope>NUCLEOTIDE SEQUENCE [LARGE SCALE GENOMIC DNA]</scope>
    <source>
        <strain evidence="3 4">CCB-QB4</strain>
    </source>
</reference>
<gene>
    <name evidence="3" type="ORF">C2869_01655</name>
</gene>
<dbReference type="AlphaFoldDB" id="A0A2S0VLY2"/>
<dbReference type="KEGG" id="cate:C2869_01655"/>
<name>A0A2S0VLY2_9ALTE</name>
<protein>
    <submittedName>
        <fullName evidence="3">Fe-S metabolism protein SufE</fullName>
    </submittedName>
</protein>
<feature type="domain" description="Fe-S metabolism associated" evidence="2">
    <location>
        <begin position="13"/>
        <end position="132"/>
    </location>
</feature>
<accession>A0A2S0VLY2</accession>
<evidence type="ECO:0000259" key="2">
    <source>
        <dbReference type="Pfam" id="PF02657"/>
    </source>
</evidence>
<keyword evidence="4" id="KW-1185">Reference proteome</keyword>
<sequence length="137" mass="15649">MGSIQNNIGQMQAQFSQFNQWEDRYRFIMKSGKNLAPYPADKLNDDYLIDGCESRVWLNWKIQDNKLFIQATSEARIVKGLLWILITPIDQQPLTEIAELDLAAYFQSLGLTKHLSPSRGNGLLTIAKHIQQIAQQA</sequence>
<dbReference type="EMBL" id="CP026604">
    <property type="protein sequence ID" value="AWB65227.1"/>
    <property type="molecule type" value="Genomic_DNA"/>
</dbReference>
<dbReference type="Proteomes" id="UP000244441">
    <property type="component" value="Chromosome"/>
</dbReference>
<dbReference type="SUPFAM" id="SSF82649">
    <property type="entry name" value="SufE/NifU"/>
    <property type="match status" value="1"/>
</dbReference>
<dbReference type="RefSeq" id="WP_108601304.1">
    <property type="nucleotide sequence ID" value="NZ_CP026604.1"/>
</dbReference>
<dbReference type="Pfam" id="PF02657">
    <property type="entry name" value="SufE"/>
    <property type="match status" value="1"/>
</dbReference>
<proteinExistence type="inferred from homology"/>
<evidence type="ECO:0000313" key="3">
    <source>
        <dbReference type="EMBL" id="AWB65227.1"/>
    </source>
</evidence>